<protein>
    <submittedName>
        <fullName evidence="1">Acetyltransferase</fullName>
    </submittedName>
</protein>
<dbReference type="Proteomes" id="UP000434475">
    <property type="component" value="Unassembled WGS sequence"/>
</dbReference>
<dbReference type="GO" id="GO:0016740">
    <property type="term" value="F:transferase activity"/>
    <property type="evidence" value="ECO:0007669"/>
    <property type="project" value="UniProtKB-KW"/>
</dbReference>
<name>A0A6I2R0I2_FLAPL</name>
<keyword evidence="1" id="KW-0808">Transferase</keyword>
<dbReference type="GeneID" id="78200175"/>
<evidence type="ECO:0000313" key="2">
    <source>
        <dbReference type="Proteomes" id="UP000434475"/>
    </source>
</evidence>
<accession>A0A6I2R0I2</accession>
<reference evidence="1 2" key="1">
    <citation type="journal article" date="2019" name="Nat. Med.">
        <title>A library of human gut bacterial isolates paired with longitudinal multiomics data enables mechanistic microbiome research.</title>
        <authorList>
            <person name="Poyet M."/>
            <person name="Groussin M."/>
            <person name="Gibbons S.M."/>
            <person name="Avila-Pacheco J."/>
            <person name="Jiang X."/>
            <person name="Kearney S.M."/>
            <person name="Perrotta A.R."/>
            <person name="Berdy B."/>
            <person name="Zhao S."/>
            <person name="Lieberman T.D."/>
            <person name="Swanson P.K."/>
            <person name="Smith M."/>
            <person name="Roesemann S."/>
            <person name="Alexander J.E."/>
            <person name="Rich S.A."/>
            <person name="Livny J."/>
            <person name="Vlamakis H."/>
            <person name="Clish C."/>
            <person name="Bullock K."/>
            <person name="Deik A."/>
            <person name="Scott J."/>
            <person name="Pierce K.A."/>
            <person name="Xavier R.J."/>
            <person name="Alm E.J."/>
        </authorList>
    </citation>
    <scope>NUCLEOTIDE SEQUENCE [LARGE SCALE GENOMIC DNA]</scope>
    <source>
        <strain evidence="1 2">BIOML-A2</strain>
    </source>
</reference>
<dbReference type="RefSeq" id="WP_021750527.1">
    <property type="nucleotide sequence ID" value="NZ_CAXUMB010000006.1"/>
</dbReference>
<dbReference type="EMBL" id="WKPR01000007">
    <property type="protein sequence ID" value="MSB19745.1"/>
    <property type="molecule type" value="Genomic_DNA"/>
</dbReference>
<proteinExistence type="predicted"/>
<sequence>MWVLIFTGGGLCYADFKGMDLAEYQEAVQARILYNEDWSKQRGE</sequence>
<organism evidence="1 2">
    <name type="scientific">Flavonifractor plautii</name>
    <name type="common">Fusobacterium plautii</name>
    <dbReference type="NCBI Taxonomy" id="292800"/>
    <lineage>
        <taxon>Bacteria</taxon>
        <taxon>Bacillati</taxon>
        <taxon>Bacillota</taxon>
        <taxon>Clostridia</taxon>
        <taxon>Eubacteriales</taxon>
        <taxon>Oscillospiraceae</taxon>
        <taxon>Flavonifractor</taxon>
    </lineage>
</organism>
<gene>
    <name evidence="1" type="ORF">GKE97_09455</name>
</gene>
<evidence type="ECO:0000313" key="1">
    <source>
        <dbReference type="EMBL" id="MSB19745.1"/>
    </source>
</evidence>
<comment type="caution">
    <text evidence="1">The sequence shown here is derived from an EMBL/GenBank/DDBJ whole genome shotgun (WGS) entry which is preliminary data.</text>
</comment>
<dbReference type="AlphaFoldDB" id="A0A6I2R0I2"/>